<evidence type="ECO:0000256" key="3">
    <source>
        <dbReference type="ARBA" id="ARBA00022452"/>
    </source>
</evidence>
<dbReference type="InterPro" id="IPR011662">
    <property type="entry name" value="Secretin/TonB_short_N"/>
</dbReference>
<keyword evidence="5" id="KW-0732">Signal</keyword>
<accession>A0A365XYN4</accession>
<dbReference type="EMBL" id="QFFJ01000002">
    <property type="protein sequence ID" value="RBL90804.1"/>
    <property type="molecule type" value="Genomic_DNA"/>
</dbReference>
<keyword evidence="3" id="KW-1134">Transmembrane beta strand</keyword>
<gene>
    <name evidence="9" type="ORF">DF182_30675</name>
</gene>
<protein>
    <recommendedName>
        <fullName evidence="8">Secretin/TonB short N-terminal domain-containing protein</fullName>
    </recommendedName>
</protein>
<keyword evidence="4" id="KW-0812">Transmembrane</keyword>
<dbReference type="Pfam" id="PF13715">
    <property type="entry name" value="CarbopepD_reg_2"/>
    <property type="match status" value="1"/>
</dbReference>
<evidence type="ECO:0000256" key="1">
    <source>
        <dbReference type="ARBA" id="ARBA00004571"/>
    </source>
</evidence>
<proteinExistence type="predicted"/>
<evidence type="ECO:0000259" key="8">
    <source>
        <dbReference type="SMART" id="SM00965"/>
    </source>
</evidence>
<evidence type="ECO:0000256" key="6">
    <source>
        <dbReference type="ARBA" id="ARBA00023136"/>
    </source>
</evidence>
<organism evidence="9 10">
    <name type="scientific">Chitinophaga flava</name>
    <dbReference type="NCBI Taxonomy" id="2259036"/>
    <lineage>
        <taxon>Bacteria</taxon>
        <taxon>Pseudomonadati</taxon>
        <taxon>Bacteroidota</taxon>
        <taxon>Chitinophagia</taxon>
        <taxon>Chitinophagales</taxon>
        <taxon>Chitinophagaceae</taxon>
        <taxon>Chitinophaga</taxon>
    </lineage>
</organism>
<name>A0A365XYN4_9BACT</name>
<dbReference type="Gene3D" id="2.170.130.10">
    <property type="entry name" value="TonB-dependent receptor, plug domain"/>
    <property type="match status" value="1"/>
</dbReference>
<dbReference type="OrthoDB" id="9803050at2"/>
<dbReference type="Proteomes" id="UP000253410">
    <property type="component" value="Unassembled WGS sequence"/>
</dbReference>
<dbReference type="SUPFAM" id="SSF49464">
    <property type="entry name" value="Carboxypeptidase regulatory domain-like"/>
    <property type="match status" value="1"/>
</dbReference>
<keyword evidence="6" id="KW-0472">Membrane</keyword>
<dbReference type="InterPro" id="IPR037066">
    <property type="entry name" value="Plug_dom_sf"/>
</dbReference>
<dbReference type="Gene3D" id="2.60.40.1120">
    <property type="entry name" value="Carboxypeptidase-like, regulatory domain"/>
    <property type="match status" value="1"/>
</dbReference>
<dbReference type="InterPro" id="IPR008969">
    <property type="entry name" value="CarboxyPept-like_regulatory"/>
</dbReference>
<dbReference type="SUPFAM" id="SSF56935">
    <property type="entry name" value="Porins"/>
    <property type="match status" value="1"/>
</dbReference>
<evidence type="ECO:0000256" key="2">
    <source>
        <dbReference type="ARBA" id="ARBA00022448"/>
    </source>
</evidence>
<comment type="subcellular location">
    <subcellularLocation>
        <location evidence="1">Cell outer membrane</location>
        <topology evidence="1">Multi-pass membrane protein</topology>
    </subcellularLocation>
</comment>
<dbReference type="GO" id="GO:0044718">
    <property type="term" value="P:siderophore transmembrane transport"/>
    <property type="evidence" value="ECO:0007669"/>
    <property type="project" value="TreeGrafter"/>
</dbReference>
<comment type="caution">
    <text evidence="9">The sequence shown here is derived from an EMBL/GenBank/DDBJ whole genome shotgun (WGS) entry which is preliminary data.</text>
</comment>
<dbReference type="InterPro" id="IPR036942">
    <property type="entry name" value="Beta-barrel_TonB_sf"/>
</dbReference>
<dbReference type="Pfam" id="PF07715">
    <property type="entry name" value="Plug"/>
    <property type="match status" value="1"/>
</dbReference>
<keyword evidence="2" id="KW-0813">Transport</keyword>
<dbReference type="Gene3D" id="2.40.170.20">
    <property type="entry name" value="TonB-dependent receptor, beta-barrel domain"/>
    <property type="match status" value="1"/>
</dbReference>
<dbReference type="GO" id="GO:0015344">
    <property type="term" value="F:siderophore uptake transmembrane transporter activity"/>
    <property type="evidence" value="ECO:0007669"/>
    <property type="project" value="TreeGrafter"/>
</dbReference>
<dbReference type="PANTHER" id="PTHR30069:SF29">
    <property type="entry name" value="HEMOGLOBIN AND HEMOGLOBIN-HAPTOGLOBIN-BINDING PROTEIN 1-RELATED"/>
    <property type="match status" value="1"/>
</dbReference>
<dbReference type="GO" id="GO:0009279">
    <property type="term" value="C:cell outer membrane"/>
    <property type="evidence" value="ECO:0007669"/>
    <property type="project" value="UniProtKB-SubCell"/>
</dbReference>
<evidence type="ECO:0000256" key="4">
    <source>
        <dbReference type="ARBA" id="ARBA00022692"/>
    </source>
</evidence>
<dbReference type="AlphaFoldDB" id="A0A365XYN4"/>
<evidence type="ECO:0000313" key="9">
    <source>
        <dbReference type="EMBL" id="RBL90804.1"/>
    </source>
</evidence>
<evidence type="ECO:0000313" key="10">
    <source>
        <dbReference type="Proteomes" id="UP000253410"/>
    </source>
</evidence>
<feature type="domain" description="Secretin/TonB short N-terminal" evidence="8">
    <location>
        <begin position="81"/>
        <end position="133"/>
    </location>
</feature>
<dbReference type="InterPro" id="IPR012910">
    <property type="entry name" value="Plug_dom"/>
</dbReference>
<dbReference type="SMART" id="SM00965">
    <property type="entry name" value="STN"/>
    <property type="match status" value="1"/>
</dbReference>
<keyword evidence="7" id="KW-0998">Cell outer membrane</keyword>
<dbReference type="Gene3D" id="3.55.50.30">
    <property type="match status" value="1"/>
</dbReference>
<keyword evidence="10" id="KW-1185">Reference proteome</keyword>
<dbReference type="InterPro" id="IPR039426">
    <property type="entry name" value="TonB-dep_rcpt-like"/>
</dbReference>
<evidence type="ECO:0000256" key="5">
    <source>
        <dbReference type="ARBA" id="ARBA00022729"/>
    </source>
</evidence>
<reference evidence="9 10" key="1">
    <citation type="submission" date="2018-05" db="EMBL/GenBank/DDBJ databases">
        <title>Chitinophaga sp. K3CV102501T nov., isolated from isolated from a monsoon evergreen broad-leaved forest soil.</title>
        <authorList>
            <person name="Lv Y."/>
        </authorList>
    </citation>
    <scope>NUCLEOTIDE SEQUENCE [LARGE SCALE GENOMIC DNA]</scope>
    <source>
        <strain evidence="9 10">GDMCC 1.1325</strain>
    </source>
</reference>
<sequence>MNYNFCLVSTTDRKAIRSSSASSLLNHFIRYAFHYLLLILPAAHLRAQTKQDAILQRSYSPPAKEGSILFYIQDIQRQTGINISYSSSFLHLNKKVQLTGNEHSTGQVLTSILQGTGIQAAAINGKIFLLRETSQTQYYTISGFVKEENSKEVIIGASIYDPVTRKGTISNSYGFYSIQVPDSCTSIVFSHVGYETVTQRLPPPDDGQLDIHMEPRNPLQPVVVTGDQDSVTLQAGYIKMPVGYVSNFPALLGEKDVLKSLQLYPGTGSSLESSSNLLIRGGGADQNLYLLDGVPLYHTGHLFGLFSIFNGDALKDVSLYKDAFPARYGGRLSSVVDIRTKDGNMKGWHGKATISPVSASTELEGPFVKDKSAMFLSFRRSLIDGLYGRQITKQYGKYALYDVNFKLNQIINNKNRIYLSFYKGQDNMTIPKDNIPFPLAEDYKFAWSNITAALKWTKVITPKIFTNTTASYSRFYNLFSQSAYIKISGDELLINGKGVSRNRDIALHNETEFTISNTQKLSFGGGYTYHNFAPTAYTTNVNPGDAIKREAPKYYMSEFTLYGEDELRFNNDKFIVRPGLHLGALAQSHSFYSSLQPRLMIRWNLPNAQYIQASYAQMTQFIHQLTTPVINLPTDLWVPSTENIKPEQAYSYSLSYQKQWDNKWRFNVNIYYKQLNDLVATNTALNIFDNSDLWEKKVISGKGYNYGSELLLEKNTGRLTGIFSYTLAWAWREFSRMNSGRMFPYKEDRRHNLSLALKYRLKPGWSLSASWKFSSGAPFTLPAQIFPDYDWGRNINGKLDERYSPFSNNQINYLPYITRLNNFRLRAVHHLDLGTNIYLGRTNAIYHTLTAGIYNIYSRSNPFIVSYDQFVTTTYDEIYPLQLYQYSLFRTLPYISYTLKF</sequence>
<dbReference type="PANTHER" id="PTHR30069">
    <property type="entry name" value="TONB-DEPENDENT OUTER MEMBRANE RECEPTOR"/>
    <property type="match status" value="1"/>
</dbReference>
<evidence type="ECO:0000256" key="7">
    <source>
        <dbReference type="ARBA" id="ARBA00023237"/>
    </source>
</evidence>